<organism evidence="5 6">
    <name type="scientific">Paenibacillus psychroresistens</name>
    <dbReference type="NCBI Taxonomy" id="1778678"/>
    <lineage>
        <taxon>Bacteria</taxon>
        <taxon>Bacillati</taxon>
        <taxon>Bacillota</taxon>
        <taxon>Bacilli</taxon>
        <taxon>Bacillales</taxon>
        <taxon>Paenibacillaceae</taxon>
        <taxon>Paenibacillus</taxon>
    </lineage>
</organism>
<dbReference type="PANTHER" id="PTHR43280">
    <property type="entry name" value="ARAC-FAMILY TRANSCRIPTIONAL REGULATOR"/>
    <property type="match status" value="1"/>
</dbReference>
<dbReference type="Gene3D" id="2.60.120.10">
    <property type="entry name" value="Jelly Rolls"/>
    <property type="match status" value="1"/>
</dbReference>
<dbReference type="SUPFAM" id="SSF46689">
    <property type="entry name" value="Homeodomain-like"/>
    <property type="match status" value="1"/>
</dbReference>
<dbReference type="PRINTS" id="PR00032">
    <property type="entry name" value="HTHARAC"/>
</dbReference>
<dbReference type="Proteomes" id="UP000426246">
    <property type="component" value="Chromosome"/>
</dbReference>
<dbReference type="PROSITE" id="PS01124">
    <property type="entry name" value="HTH_ARAC_FAMILY_2"/>
    <property type="match status" value="1"/>
</dbReference>
<evidence type="ECO:0000259" key="4">
    <source>
        <dbReference type="PROSITE" id="PS01124"/>
    </source>
</evidence>
<dbReference type="Pfam" id="PF02311">
    <property type="entry name" value="AraC_binding"/>
    <property type="match status" value="1"/>
</dbReference>
<keyword evidence="3" id="KW-0804">Transcription</keyword>
<sequence>MMYKGGIRVDGQLNFLLRNAELDVVEFDVHQRKEMKTFNRTLPYYVMSYHKKGSAKLRVGNQIHTITPGTVIYIPPNVEHDHYKDSHEETEFLWWHFTFQIVNVMDVMKLFQIPIAFRLHNSEYFEQVFEQFITSTSRSSSLPSSILKQAKALELLYIILDSALGKRDHISFNTQSLSFLDLLSRIVQHPEEQISLQSLSEEMHMHPTYICNRFKELFGKSPMQVQREIKMQKAKKLLESSEMTITELSQALGFSEVQNFTRLFKTYVGVSPTQYRNLNIKWRFIK</sequence>
<dbReference type="Gene3D" id="1.10.10.60">
    <property type="entry name" value="Homeodomain-like"/>
    <property type="match status" value="2"/>
</dbReference>
<evidence type="ECO:0000313" key="6">
    <source>
        <dbReference type="Proteomes" id="UP000426246"/>
    </source>
</evidence>
<keyword evidence="1" id="KW-0805">Transcription regulation</keyword>
<name>A0A6B8RRB2_9BACL</name>
<keyword evidence="6" id="KW-1185">Reference proteome</keyword>
<dbReference type="InterPro" id="IPR003313">
    <property type="entry name" value="AraC-bd"/>
</dbReference>
<gene>
    <name evidence="5" type="ORF">EHS13_27450</name>
</gene>
<evidence type="ECO:0000256" key="3">
    <source>
        <dbReference type="ARBA" id="ARBA00023163"/>
    </source>
</evidence>
<dbReference type="InterPro" id="IPR037923">
    <property type="entry name" value="HTH-like"/>
</dbReference>
<evidence type="ECO:0000256" key="1">
    <source>
        <dbReference type="ARBA" id="ARBA00023015"/>
    </source>
</evidence>
<dbReference type="KEGG" id="ppsc:EHS13_27450"/>
<dbReference type="AlphaFoldDB" id="A0A6B8RRB2"/>
<dbReference type="InterPro" id="IPR009057">
    <property type="entry name" value="Homeodomain-like_sf"/>
</dbReference>
<dbReference type="PROSITE" id="PS00041">
    <property type="entry name" value="HTH_ARAC_FAMILY_1"/>
    <property type="match status" value="1"/>
</dbReference>
<accession>A0A6B8RRB2</accession>
<dbReference type="SUPFAM" id="SSF51215">
    <property type="entry name" value="Regulatory protein AraC"/>
    <property type="match status" value="1"/>
</dbReference>
<keyword evidence="2" id="KW-0238">DNA-binding</keyword>
<dbReference type="InterPro" id="IPR014710">
    <property type="entry name" value="RmlC-like_jellyroll"/>
</dbReference>
<dbReference type="InterPro" id="IPR018062">
    <property type="entry name" value="HTH_AraC-typ_CS"/>
</dbReference>
<evidence type="ECO:0000313" key="5">
    <source>
        <dbReference type="EMBL" id="QGQ98354.1"/>
    </source>
</evidence>
<evidence type="ECO:0000256" key="2">
    <source>
        <dbReference type="ARBA" id="ARBA00023125"/>
    </source>
</evidence>
<dbReference type="Pfam" id="PF12833">
    <property type="entry name" value="HTH_18"/>
    <property type="match status" value="1"/>
</dbReference>
<proteinExistence type="predicted"/>
<dbReference type="InterPro" id="IPR018060">
    <property type="entry name" value="HTH_AraC"/>
</dbReference>
<dbReference type="GO" id="GO:0003700">
    <property type="term" value="F:DNA-binding transcription factor activity"/>
    <property type="evidence" value="ECO:0007669"/>
    <property type="project" value="InterPro"/>
</dbReference>
<dbReference type="SMART" id="SM00342">
    <property type="entry name" value="HTH_ARAC"/>
    <property type="match status" value="1"/>
</dbReference>
<protein>
    <submittedName>
        <fullName evidence="5">AraC family transcriptional regulator</fullName>
    </submittedName>
</protein>
<reference evidence="6" key="1">
    <citation type="submission" date="2018-11" db="EMBL/GenBank/DDBJ databases">
        <title>Complete genome sequence of Paenibacillus sp. ML311-T8.</title>
        <authorList>
            <person name="Nam Y.-D."/>
            <person name="Kang J."/>
            <person name="Chung W.-H."/>
            <person name="Park Y.S."/>
        </authorList>
    </citation>
    <scope>NUCLEOTIDE SEQUENCE [LARGE SCALE GENOMIC DNA]</scope>
    <source>
        <strain evidence="6">ML311-T8</strain>
    </source>
</reference>
<dbReference type="PANTHER" id="PTHR43280:SF28">
    <property type="entry name" value="HTH-TYPE TRANSCRIPTIONAL ACTIVATOR RHAS"/>
    <property type="match status" value="1"/>
</dbReference>
<dbReference type="InterPro" id="IPR020449">
    <property type="entry name" value="Tscrpt_reg_AraC-type_HTH"/>
</dbReference>
<dbReference type="GO" id="GO:0043565">
    <property type="term" value="F:sequence-specific DNA binding"/>
    <property type="evidence" value="ECO:0007669"/>
    <property type="project" value="InterPro"/>
</dbReference>
<dbReference type="EMBL" id="CP034235">
    <property type="protein sequence ID" value="QGQ98354.1"/>
    <property type="molecule type" value="Genomic_DNA"/>
</dbReference>
<feature type="domain" description="HTH araC/xylS-type" evidence="4">
    <location>
        <begin position="180"/>
        <end position="278"/>
    </location>
</feature>